<evidence type="ECO:0008006" key="3">
    <source>
        <dbReference type="Google" id="ProtNLM"/>
    </source>
</evidence>
<keyword evidence="2" id="KW-1185">Reference proteome</keyword>
<dbReference type="AlphaFoldDB" id="A0A085ZFR2"/>
<evidence type="ECO:0000313" key="1">
    <source>
        <dbReference type="EMBL" id="KFF03276.1"/>
    </source>
</evidence>
<dbReference type="eggNOG" id="ENOG502Z8HP">
    <property type="taxonomic scope" value="Bacteria"/>
</dbReference>
<comment type="caution">
    <text evidence="1">The sequence shown here is derived from an EMBL/GenBank/DDBJ whole genome shotgun (WGS) entry which is preliminary data.</text>
</comment>
<protein>
    <recommendedName>
        <fullName evidence="3">Restriction endonuclease</fullName>
    </recommendedName>
</protein>
<reference evidence="1 2" key="1">
    <citation type="submission" date="2014-07" db="EMBL/GenBank/DDBJ databases">
        <title>Genome of Flavobacterium reichenbachii LMG 25512.</title>
        <authorList>
            <person name="Stropko S.J."/>
            <person name="Pipes S.E."/>
            <person name="Newman J.D."/>
        </authorList>
    </citation>
    <scope>NUCLEOTIDE SEQUENCE [LARGE SCALE GENOMIC DNA]</scope>
    <source>
        <strain evidence="1 2">LMG 25512</strain>
    </source>
</reference>
<sequence length="210" mass="24119">MISDGRQYNYADRGSVQHEDFLRNGLVNDYLAKKTNKEFYKNSISDNPNVDITFHSEEANTYVKSGTLKDDYIDISIHENRLSDIWGEETEDQIKFAVECKRIKVPNDYTQYIGDIQKFADRDFTTFRLPVEGQIAFIEKASITYLKASEEINKRLESSLSLTTNSFLSNSKISSGFTGCYSSKHTRNYGNGPVFTVSHMFFDYSKIVIN</sequence>
<proteinExistence type="predicted"/>
<dbReference type="STRING" id="362418.IW19_20475"/>
<accession>A0A085ZFR2</accession>
<gene>
    <name evidence="1" type="ORF">IW19_20475</name>
</gene>
<dbReference type="EMBL" id="JPRL01000002">
    <property type="protein sequence ID" value="KFF03276.1"/>
    <property type="molecule type" value="Genomic_DNA"/>
</dbReference>
<organism evidence="1 2">
    <name type="scientific">Flavobacterium reichenbachii</name>
    <dbReference type="NCBI Taxonomy" id="362418"/>
    <lineage>
        <taxon>Bacteria</taxon>
        <taxon>Pseudomonadati</taxon>
        <taxon>Bacteroidota</taxon>
        <taxon>Flavobacteriia</taxon>
        <taxon>Flavobacteriales</taxon>
        <taxon>Flavobacteriaceae</taxon>
        <taxon>Flavobacterium</taxon>
    </lineage>
</organism>
<evidence type="ECO:0000313" key="2">
    <source>
        <dbReference type="Proteomes" id="UP000028715"/>
    </source>
</evidence>
<name>A0A085ZFR2_9FLAO</name>
<dbReference type="Proteomes" id="UP000028715">
    <property type="component" value="Unassembled WGS sequence"/>
</dbReference>